<dbReference type="InterPro" id="IPR051544">
    <property type="entry name" value="TPS_OM_transporter"/>
</dbReference>
<keyword evidence="1" id="KW-0472">Membrane</keyword>
<dbReference type="GO" id="GO:0008320">
    <property type="term" value="F:protein transmembrane transporter activity"/>
    <property type="evidence" value="ECO:0007669"/>
    <property type="project" value="TreeGrafter"/>
</dbReference>
<gene>
    <name evidence="7" type="ORF">BST96_03435</name>
</gene>
<evidence type="ECO:0000256" key="4">
    <source>
        <dbReference type="SAM" id="MobiDB-lite"/>
    </source>
</evidence>
<dbReference type="AlphaFoldDB" id="A0A1X9N9Y6"/>
<dbReference type="InterPro" id="IPR005565">
    <property type="entry name" value="Hemolysn_activator_HlyB_C"/>
</dbReference>
<feature type="domain" description="Haemolysin activator HlyB C-terminal" evidence="5">
    <location>
        <begin position="237"/>
        <end position="408"/>
    </location>
</feature>
<dbReference type="Proteomes" id="UP000193450">
    <property type="component" value="Chromosome"/>
</dbReference>
<dbReference type="KEGG" id="osg:BST96_03435"/>
<dbReference type="Gene3D" id="2.40.160.50">
    <property type="entry name" value="membrane protein fhac: a member of the omp85/tpsb transporter family"/>
    <property type="match status" value="1"/>
</dbReference>
<evidence type="ECO:0000256" key="1">
    <source>
        <dbReference type="ARBA" id="ARBA00022452"/>
    </source>
</evidence>
<feature type="domain" description="Polypeptide-transport-associated ShlB-type" evidence="6">
    <location>
        <begin position="124"/>
        <end position="176"/>
    </location>
</feature>
<keyword evidence="3" id="KW-0998">Cell outer membrane</keyword>
<dbReference type="PANTHER" id="PTHR34597">
    <property type="entry name" value="SLR1661 PROTEIN"/>
    <property type="match status" value="1"/>
</dbReference>
<dbReference type="GO" id="GO:0046819">
    <property type="term" value="P:protein secretion by the type V secretion system"/>
    <property type="evidence" value="ECO:0007669"/>
    <property type="project" value="TreeGrafter"/>
</dbReference>
<organism evidence="7 8">
    <name type="scientific">Oceanicoccus sagamiensis</name>
    <dbReference type="NCBI Taxonomy" id="716816"/>
    <lineage>
        <taxon>Bacteria</taxon>
        <taxon>Pseudomonadati</taxon>
        <taxon>Pseudomonadota</taxon>
        <taxon>Gammaproteobacteria</taxon>
        <taxon>Cellvibrionales</taxon>
        <taxon>Spongiibacteraceae</taxon>
        <taxon>Oceanicoccus</taxon>
    </lineage>
</organism>
<dbReference type="Pfam" id="PF08479">
    <property type="entry name" value="POTRA_2"/>
    <property type="match status" value="1"/>
</dbReference>
<keyword evidence="1" id="KW-1134">Transmembrane beta strand</keyword>
<evidence type="ECO:0000256" key="2">
    <source>
        <dbReference type="ARBA" id="ARBA00022692"/>
    </source>
</evidence>
<evidence type="ECO:0000313" key="8">
    <source>
        <dbReference type="Proteomes" id="UP000193450"/>
    </source>
</evidence>
<feature type="region of interest" description="Disordered" evidence="4">
    <location>
        <begin position="56"/>
        <end position="76"/>
    </location>
</feature>
<dbReference type="PANTHER" id="PTHR34597:SF1">
    <property type="entry name" value="HEME_HEMOPEXIN TRANSPORTER PROTEIN HUXB"/>
    <property type="match status" value="1"/>
</dbReference>
<protein>
    <recommendedName>
        <fullName evidence="9">POTRA domain-containing protein</fullName>
    </recommendedName>
</protein>
<reference evidence="7 8" key="1">
    <citation type="submission" date="2016-11" db="EMBL/GenBank/DDBJ databases">
        <title>Trade-off between light-utilization and light-protection in marine flavobacteria.</title>
        <authorList>
            <person name="Kumagai Y."/>
        </authorList>
    </citation>
    <scope>NUCLEOTIDE SEQUENCE [LARGE SCALE GENOMIC DNA]</scope>
    <source>
        <strain evidence="7 8">NBRC 107125</strain>
    </source>
</reference>
<keyword evidence="8" id="KW-1185">Reference proteome</keyword>
<dbReference type="Pfam" id="PF03865">
    <property type="entry name" value="ShlB"/>
    <property type="match status" value="1"/>
</dbReference>
<evidence type="ECO:0008006" key="9">
    <source>
        <dbReference type="Google" id="ProtNLM"/>
    </source>
</evidence>
<dbReference type="InterPro" id="IPR013686">
    <property type="entry name" value="Polypept-transport_assoc_ShlB"/>
</dbReference>
<keyword evidence="2" id="KW-0812">Transmembrane</keyword>
<name>A0A1X9N9Y6_9GAMM</name>
<proteinExistence type="predicted"/>
<evidence type="ECO:0000259" key="5">
    <source>
        <dbReference type="Pfam" id="PF03865"/>
    </source>
</evidence>
<sequence length="452" mass="49913">MLLEQLLPSKTALAKACSPGHRVVRPHKLPVIVSTLLVLLSSSYAQAQGFGTITPGGVQPQLERPQVPTTPAEDNMIVPPVIDRPLNIDDGPKIKVRHFQLNSYEDFPLTVKRSDILEILAKQRDAHPDGFTIGELQQAANEVTQYYREQGYILAQAFVPQQEVNNGIVIVKVLIGRLGKVSTANNQRYSSELLVDTINYRSDKPLQQQPMESALLRLNDLPGLKANGVFRPGDNTGETELVINVQEEKAFEGFIIADNYGVETTGKERLMANVKWNNLTGSGDQLSVTALQTFDPTDSLYGDISYERSFIDPNFVTGIQYNNNDYTIGQQGLGSLDVEGETEQLSVYGRLNLQRSRLANKNLHFSLNRKTAEVEALGENLGKDDLAVIQLAYLFDSVSSSGISRGRLSIDRVWMIFWVQWIAMATATPCALMVMATEPAVNLPNSTPVLPT</sequence>
<dbReference type="GO" id="GO:0098046">
    <property type="term" value="C:type V protein secretion system complex"/>
    <property type="evidence" value="ECO:0007669"/>
    <property type="project" value="TreeGrafter"/>
</dbReference>
<evidence type="ECO:0000259" key="6">
    <source>
        <dbReference type="Pfam" id="PF08479"/>
    </source>
</evidence>
<evidence type="ECO:0000313" key="7">
    <source>
        <dbReference type="EMBL" id="ARN73242.1"/>
    </source>
</evidence>
<dbReference type="Gene3D" id="3.10.20.310">
    <property type="entry name" value="membrane protein fhac"/>
    <property type="match status" value="1"/>
</dbReference>
<dbReference type="STRING" id="716816.BST96_03435"/>
<dbReference type="EMBL" id="CP019343">
    <property type="protein sequence ID" value="ARN73242.1"/>
    <property type="molecule type" value="Genomic_DNA"/>
</dbReference>
<accession>A0A1X9N9Y6</accession>
<evidence type="ECO:0000256" key="3">
    <source>
        <dbReference type="ARBA" id="ARBA00023237"/>
    </source>
</evidence>